<dbReference type="Proteomes" id="UP000321635">
    <property type="component" value="Unassembled WGS sequence"/>
</dbReference>
<dbReference type="AlphaFoldDB" id="A0A511XDS4"/>
<reference evidence="1 2" key="1">
    <citation type="submission" date="2019-07" db="EMBL/GenBank/DDBJ databases">
        <title>Whole genome shotgun sequence of Acetobacter nitrogenifigens NBRC 105050.</title>
        <authorList>
            <person name="Hosoyama A."/>
            <person name="Uohara A."/>
            <person name="Ohji S."/>
            <person name="Ichikawa N."/>
        </authorList>
    </citation>
    <scope>NUCLEOTIDE SEQUENCE [LARGE SCALE GENOMIC DNA]</scope>
    <source>
        <strain evidence="1 2">NBRC 105050</strain>
    </source>
</reference>
<evidence type="ECO:0000313" key="2">
    <source>
        <dbReference type="Proteomes" id="UP000321635"/>
    </source>
</evidence>
<evidence type="ECO:0000313" key="1">
    <source>
        <dbReference type="EMBL" id="GEN61097.1"/>
    </source>
</evidence>
<accession>A0A511XDS4</accession>
<organism evidence="1 2">
    <name type="scientific">Acetobacter nitrogenifigens DSM 23921 = NBRC 105050</name>
    <dbReference type="NCBI Taxonomy" id="1120919"/>
    <lineage>
        <taxon>Bacteria</taxon>
        <taxon>Pseudomonadati</taxon>
        <taxon>Pseudomonadota</taxon>
        <taxon>Alphaproteobacteria</taxon>
        <taxon>Acetobacterales</taxon>
        <taxon>Acetobacteraceae</taxon>
        <taxon>Acetobacter</taxon>
    </lineage>
</organism>
<sequence>MSFSCATGIFAAKFDKKCLVGSEESHYQDDSFPFKSQQMVIEGSVTIRGRHITYQAVAGTLIVHPKFKGIS</sequence>
<gene>
    <name evidence="1" type="ORF">ANI02nite_29810</name>
</gene>
<keyword evidence="2" id="KW-1185">Reference proteome</keyword>
<proteinExistence type="predicted"/>
<dbReference type="EMBL" id="BJYF01000025">
    <property type="protein sequence ID" value="GEN61097.1"/>
    <property type="molecule type" value="Genomic_DNA"/>
</dbReference>
<protein>
    <submittedName>
        <fullName evidence="1">Uncharacterized protein</fullName>
    </submittedName>
</protein>
<name>A0A511XDS4_9PROT</name>
<comment type="caution">
    <text evidence="1">The sequence shown here is derived from an EMBL/GenBank/DDBJ whole genome shotgun (WGS) entry which is preliminary data.</text>
</comment>